<organism evidence="7 8">
    <name type="scientific">Clostridium cellulovorans (strain ATCC 35296 / DSM 3052 / OCM 3 / 743B)</name>
    <dbReference type="NCBI Taxonomy" id="573061"/>
    <lineage>
        <taxon>Bacteria</taxon>
        <taxon>Bacillati</taxon>
        <taxon>Bacillota</taxon>
        <taxon>Clostridia</taxon>
        <taxon>Eubacteriales</taxon>
        <taxon>Clostridiaceae</taxon>
        <taxon>Clostridium</taxon>
    </lineage>
</organism>
<dbReference type="KEGG" id="ccb:Clocel_3836"/>
<feature type="transmembrane region" description="Helical" evidence="6">
    <location>
        <begin position="134"/>
        <end position="153"/>
    </location>
</feature>
<dbReference type="STRING" id="573061.Clocel_3836"/>
<keyword evidence="2" id="KW-1003">Cell membrane</keyword>
<keyword evidence="4 6" id="KW-1133">Transmembrane helix</keyword>
<feature type="transmembrane region" description="Helical" evidence="6">
    <location>
        <begin position="12"/>
        <end position="31"/>
    </location>
</feature>
<dbReference type="InterPro" id="IPR001851">
    <property type="entry name" value="ABC_transp_permease"/>
</dbReference>
<dbReference type="PANTHER" id="PTHR32196">
    <property type="entry name" value="ABC TRANSPORTER PERMEASE PROTEIN YPHD-RELATED-RELATED"/>
    <property type="match status" value="1"/>
</dbReference>
<evidence type="ECO:0000256" key="6">
    <source>
        <dbReference type="SAM" id="Phobius"/>
    </source>
</evidence>
<evidence type="ECO:0000313" key="7">
    <source>
        <dbReference type="EMBL" id="ADL53506.1"/>
    </source>
</evidence>
<dbReference type="HOGENOM" id="CLU_028880_1_0_9"/>
<evidence type="ECO:0000256" key="1">
    <source>
        <dbReference type="ARBA" id="ARBA00004651"/>
    </source>
</evidence>
<dbReference type="OrthoDB" id="9813906at2"/>
<dbReference type="Pfam" id="PF02653">
    <property type="entry name" value="BPD_transp_2"/>
    <property type="match status" value="1"/>
</dbReference>
<evidence type="ECO:0000256" key="4">
    <source>
        <dbReference type="ARBA" id="ARBA00022989"/>
    </source>
</evidence>
<dbReference type="NCBIfam" id="NF007014">
    <property type="entry name" value="PRK09478.1"/>
    <property type="match status" value="1"/>
</dbReference>
<dbReference type="PANTHER" id="PTHR32196:SF18">
    <property type="entry name" value="GALACTOSE_METHYL GALACTOSIDE IMPORT PERMEASE PROTEIN MGLC"/>
    <property type="match status" value="1"/>
</dbReference>
<evidence type="ECO:0000256" key="3">
    <source>
        <dbReference type="ARBA" id="ARBA00022692"/>
    </source>
</evidence>
<proteinExistence type="predicted"/>
<dbReference type="GO" id="GO:0005886">
    <property type="term" value="C:plasma membrane"/>
    <property type="evidence" value="ECO:0007669"/>
    <property type="project" value="UniProtKB-SubCell"/>
</dbReference>
<feature type="transmembrane region" description="Helical" evidence="6">
    <location>
        <begin position="105"/>
        <end position="127"/>
    </location>
</feature>
<gene>
    <name evidence="7" type="ordered locus">Clocel_3836</name>
</gene>
<feature type="transmembrane region" description="Helical" evidence="6">
    <location>
        <begin position="173"/>
        <end position="199"/>
    </location>
</feature>
<reference evidence="7 8" key="1">
    <citation type="submission" date="2010-08" db="EMBL/GenBank/DDBJ databases">
        <title>Complete sequence of Clostridium cellulovorans 743B.</title>
        <authorList>
            <consortium name="US DOE Joint Genome Institute"/>
            <person name="Lucas S."/>
            <person name="Copeland A."/>
            <person name="Lapidus A."/>
            <person name="Cheng J.-F."/>
            <person name="Bruce D."/>
            <person name="Goodwin L."/>
            <person name="Pitluck S."/>
            <person name="Chertkov O."/>
            <person name="Detter J.C."/>
            <person name="Han C."/>
            <person name="Tapia R."/>
            <person name="Land M."/>
            <person name="Hauser L."/>
            <person name="Chang Y.-J."/>
            <person name="Jeffries C."/>
            <person name="Kyrpides N."/>
            <person name="Ivanova N."/>
            <person name="Mikhailova N."/>
            <person name="Hemme C.L."/>
            <person name="Woyke T."/>
        </authorList>
    </citation>
    <scope>NUCLEOTIDE SEQUENCE [LARGE SCALE GENOMIC DNA]</scope>
    <source>
        <strain evidence="8">ATCC 35296 / DSM 3052 / OCM 3 / 743B</strain>
    </source>
</reference>
<dbReference type="GO" id="GO:0022857">
    <property type="term" value="F:transmembrane transporter activity"/>
    <property type="evidence" value="ECO:0007669"/>
    <property type="project" value="InterPro"/>
</dbReference>
<dbReference type="EMBL" id="CP002160">
    <property type="protein sequence ID" value="ADL53506.1"/>
    <property type="molecule type" value="Genomic_DNA"/>
</dbReference>
<dbReference type="eggNOG" id="COG4211">
    <property type="taxonomic scope" value="Bacteria"/>
</dbReference>
<comment type="subcellular location">
    <subcellularLocation>
        <location evidence="1">Cell membrane</location>
        <topology evidence="1">Multi-pass membrane protein</topology>
    </subcellularLocation>
</comment>
<protein>
    <submittedName>
        <fullName evidence="7">Inner-membrane translocator</fullName>
    </submittedName>
</protein>
<keyword evidence="5 6" id="KW-0472">Membrane</keyword>
<feature type="transmembrane region" description="Helical" evidence="6">
    <location>
        <begin position="75"/>
        <end position="93"/>
    </location>
</feature>
<evidence type="ECO:0000313" key="8">
    <source>
        <dbReference type="Proteomes" id="UP000002730"/>
    </source>
</evidence>
<evidence type="ECO:0000256" key="2">
    <source>
        <dbReference type="ARBA" id="ARBA00022475"/>
    </source>
</evidence>
<keyword evidence="8" id="KW-1185">Reference proteome</keyword>
<evidence type="ECO:0000256" key="5">
    <source>
        <dbReference type="ARBA" id="ARBA00023136"/>
    </source>
</evidence>
<sequence>MEAINKKKVQGFFKQNAIFIVLVVLILAIAIKDSSFISVDVFKNILIQSSTRVIIALGAAFIILTGGADLSAGRMVGFSAVISASMLQASDYPNKFFPNLGELNILVPILVAIAIGALVGALNGFIVSRFQVPAFITTLGTMVIIYGANSLYFDLPPNNSQPIGGLRSDFSNLGTGSFLGIPYVVIIAIVVTGVIYVVLNKTKLGKDIYAIGGNKEAAVVSGINVKSSIMKLYMIAGVLYAIAGILEAARTGGATNNYGNGYELDAIAACVVGGWSVSGGVGTVPGAVVGVLIFTVINYGLTFIGVGPYWQQIIKGVIIVAAVAVDIRKYLRKK</sequence>
<dbReference type="RefSeq" id="WP_010073846.1">
    <property type="nucleotide sequence ID" value="NC_014393.1"/>
</dbReference>
<dbReference type="Proteomes" id="UP000002730">
    <property type="component" value="Chromosome"/>
</dbReference>
<dbReference type="CDD" id="cd06579">
    <property type="entry name" value="TM_PBP1_transp_AraH_like"/>
    <property type="match status" value="1"/>
</dbReference>
<feature type="transmembrane region" description="Helical" evidence="6">
    <location>
        <begin position="288"/>
        <end position="307"/>
    </location>
</feature>
<keyword evidence="3 6" id="KW-0812">Transmembrane</keyword>
<feature type="transmembrane region" description="Helical" evidence="6">
    <location>
        <begin position="51"/>
        <end position="68"/>
    </location>
</feature>
<name>D9SKT4_CLOC7</name>
<feature type="transmembrane region" description="Helical" evidence="6">
    <location>
        <begin position="232"/>
        <end position="249"/>
    </location>
</feature>
<accession>D9SKT4</accession>
<dbReference type="AlphaFoldDB" id="D9SKT4"/>